<dbReference type="InterPro" id="IPR042047">
    <property type="entry name" value="SleB_dom1"/>
</dbReference>
<feature type="domain" description="Cell wall hydrolase SleB" evidence="3">
    <location>
        <begin position="85"/>
        <end position="184"/>
    </location>
</feature>
<dbReference type="InterPro" id="IPR036365">
    <property type="entry name" value="PGBD-like_sf"/>
</dbReference>
<evidence type="ECO:0000313" key="4">
    <source>
        <dbReference type="EMBL" id="MPM80545.1"/>
    </source>
</evidence>
<dbReference type="SUPFAM" id="SSF47090">
    <property type="entry name" value="PGBD-like"/>
    <property type="match status" value="1"/>
</dbReference>
<proteinExistence type="predicted"/>
<dbReference type="InterPro" id="IPR036366">
    <property type="entry name" value="PGBDSf"/>
</dbReference>
<feature type="compositionally biased region" description="Pro residues" evidence="1">
    <location>
        <begin position="28"/>
        <end position="39"/>
    </location>
</feature>
<evidence type="ECO:0000256" key="1">
    <source>
        <dbReference type="SAM" id="MobiDB-lite"/>
    </source>
</evidence>
<dbReference type="Gene3D" id="1.10.101.10">
    <property type="entry name" value="PGBD-like superfamily/PGBD"/>
    <property type="match status" value="1"/>
</dbReference>
<organism evidence="4">
    <name type="scientific">bioreactor metagenome</name>
    <dbReference type="NCBI Taxonomy" id="1076179"/>
    <lineage>
        <taxon>unclassified sequences</taxon>
        <taxon>metagenomes</taxon>
        <taxon>ecological metagenomes</taxon>
    </lineage>
</organism>
<dbReference type="InterPro" id="IPR002477">
    <property type="entry name" value="Peptidoglycan-bd-like"/>
</dbReference>
<dbReference type="Pfam" id="PF07486">
    <property type="entry name" value="Hydrolase_2"/>
    <property type="match status" value="1"/>
</dbReference>
<dbReference type="InterPro" id="IPR011105">
    <property type="entry name" value="Cell_wall_hydrolase_SleB"/>
</dbReference>
<evidence type="ECO:0000259" key="3">
    <source>
        <dbReference type="Pfam" id="PF07486"/>
    </source>
</evidence>
<evidence type="ECO:0008006" key="5">
    <source>
        <dbReference type="Google" id="ProtNLM"/>
    </source>
</evidence>
<dbReference type="AlphaFoldDB" id="A0A645CUI0"/>
<comment type="caution">
    <text evidence="4">The sequence shown here is derived from an EMBL/GenBank/DDBJ whole genome shotgun (WGS) entry which is preliminary data.</text>
</comment>
<reference evidence="4" key="1">
    <citation type="submission" date="2019-08" db="EMBL/GenBank/DDBJ databases">
        <authorList>
            <person name="Kucharzyk K."/>
            <person name="Murdoch R.W."/>
            <person name="Higgins S."/>
            <person name="Loffler F."/>
        </authorList>
    </citation>
    <scope>NUCLEOTIDE SEQUENCE</scope>
</reference>
<dbReference type="GO" id="GO:0016787">
    <property type="term" value="F:hydrolase activity"/>
    <property type="evidence" value="ECO:0007669"/>
    <property type="project" value="InterPro"/>
</dbReference>
<evidence type="ECO:0000259" key="2">
    <source>
        <dbReference type="Pfam" id="PF01471"/>
    </source>
</evidence>
<dbReference type="EMBL" id="VSSQ01030137">
    <property type="protein sequence ID" value="MPM80545.1"/>
    <property type="molecule type" value="Genomic_DNA"/>
</dbReference>
<feature type="region of interest" description="Disordered" evidence="1">
    <location>
        <begin position="1"/>
        <end position="39"/>
    </location>
</feature>
<gene>
    <name evidence="4" type="ORF">SDC9_127592</name>
</gene>
<protein>
    <recommendedName>
        <fullName evidence="5">Cell wall hydrolase</fullName>
    </recommendedName>
</protein>
<feature type="domain" description="Peptidoglycan binding-like" evidence="2">
    <location>
        <begin position="222"/>
        <end position="270"/>
    </location>
</feature>
<dbReference type="Gene3D" id="1.10.10.2520">
    <property type="entry name" value="Cell wall hydrolase SleB, domain 1"/>
    <property type="match status" value="1"/>
</dbReference>
<dbReference type="Pfam" id="PF01471">
    <property type="entry name" value="PG_binding_1"/>
    <property type="match status" value="1"/>
</dbReference>
<name>A0A645CUI0_9ZZZZ</name>
<sequence>MQIAARESTEIAALASPGDTLSSTPKQTPQPTPSPPPPDFDNLISFYKLEADRYYNDCGYSSNHYAYTEDELYMLAQLIYGEARGESLKGKIAVANVVMNRVLSRGYPGHTIKTVITAPGQFTGYSSSTKPNAACISAARQVLDEEVWVIPQNVYFFHSNKGLAEGESWGTHRYYARIGVHAFYTENYGGRNRNGEIPPARYARAYQWPQDGCEPGKREHRIQYMLNKLGYDVKADGYFGETTKDAIVAFQADYKIKADGVAGPVSIEALIKAFGVNEYSAEFGS</sequence>
<accession>A0A645CUI0</accession>